<organism evidence="3 4">
    <name type="scientific">Paenibacillus xerothermodurans</name>
    <dbReference type="NCBI Taxonomy" id="1977292"/>
    <lineage>
        <taxon>Bacteria</taxon>
        <taxon>Bacillati</taxon>
        <taxon>Bacillota</taxon>
        <taxon>Bacilli</taxon>
        <taxon>Bacillales</taxon>
        <taxon>Paenibacillaceae</taxon>
        <taxon>Paenibacillus</taxon>
    </lineage>
</organism>
<dbReference type="Gene3D" id="3.40.50.12020">
    <property type="entry name" value="Uncharacterised protein family UPF0261, NN domain"/>
    <property type="match status" value="1"/>
</dbReference>
<dbReference type="EMBL" id="NHRJ02000014">
    <property type="protein sequence ID" value="PZE19655.1"/>
    <property type="molecule type" value="Genomic_DNA"/>
</dbReference>
<dbReference type="PIRSF" id="PIRSF033271">
    <property type="entry name" value="UCP033271"/>
    <property type="match status" value="1"/>
</dbReference>
<keyword evidence="4" id="KW-1185">Reference proteome</keyword>
<dbReference type="Proteomes" id="UP000214746">
    <property type="component" value="Unassembled WGS sequence"/>
</dbReference>
<dbReference type="Pfam" id="PF23189">
    <property type="entry name" value="UPF0261_C"/>
    <property type="match status" value="1"/>
</dbReference>
<feature type="domain" description="UPF0261" evidence="2">
    <location>
        <begin position="185"/>
        <end position="400"/>
    </location>
</feature>
<dbReference type="PANTHER" id="PTHR31862">
    <property type="entry name" value="UPF0261 DOMAIN PROTEIN (AFU_ORTHOLOGUE AFUA_1G10120)"/>
    <property type="match status" value="1"/>
</dbReference>
<dbReference type="Pfam" id="PF06792">
    <property type="entry name" value="UPF0261"/>
    <property type="match status" value="1"/>
</dbReference>
<evidence type="ECO:0000259" key="1">
    <source>
        <dbReference type="Pfam" id="PF06792"/>
    </source>
</evidence>
<evidence type="ECO:0000313" key="4">
    <source>
        <dbReference type="Proteomes" id="UP000214746"/>
    </source>
</evidence>
<dbReference type="NCBIfam" id="NF002674">
    <property type="entry name" value="PRK02399.1-2"/>
    <property type="match status" value="1"/>
</dbReference>
<evidence type="ECO:0000259" key="2">
    <source>
        <dbReference type="Pfam" id="PF23189"/>
    </source>
</evidence>
<dbReference type="RefSeq" id="WP_089201202.1">
    <property type="nucleotide sequence ID" value="NZ_NHRJ02000014.1"/>
</dbReference>
<gene>
    <name evidence="3" type="ORF">CBW46_017070</name>
</gene>
<evidence type="ECO:0000313" key="3">
    <source>
        <dbReference type="EMBL" id="PZE19655.1"/>
    </source>
</evidence>
<protein>
    <submittedName>
        <fullName evidence="3">UPF0261 family protein</fullName>
    </submittedName>
</protein>
<sequence>MKSTICIIGAMDTKGVEFQFLQTQIEARGHNTLVVDTGVIEAPLLNPDIGRERVAAAGGCSAEELAQRRDRGRAMAVMAAGAAQVVRELYERGLIHGIIGMGGTAGTTVTSSSMRTLPIGFPKIIISTVASGDTRSYVGTKDILLFPAIVDVAGVNPISREVFTRAAGAICGMVEARVPGGRDDKRMVAASMFGNTTACVDRARAQLEQADYDVLVFHCTGTGGQTLEGLVESGYISGILDVTTTEWADEIAGGVFAAGPNRGDAAAARGIPQVIAPGCVDMVNFHSRHTVPEKYRVRKLYEWNPTVTLMRTTAEENARIGKILAEKANASTGPAAFLLPLKGVSILDSPGQPFWDAQADHACFEAIKRHVKASIPVLELDFNINDPAFADKAVELLLEMLASRTN</sequence>
<feature type="domain" description="UPF0261" evidence="1">
    <location>
        <begin position="4"/>
        <end position="177"/>
    </location>
</feature>
<dbReference type="AlphaFoldDB" id="A0A2W1NJF4"/>
<accession>A0A2W1NJF4</accession>
<dbReference type="Gene3D" id="3.40.50.12030">
    <property type="entry name" value="Uncharacterised protein family UPF0261, NC domain"/>
    <property type="match status" value="1"/>
</dbReference>
<reference evidence="3" key="1">
    <citation type="submission" date="2018-06" db="EMBL/GenBank/DDBJ databases">
        <title>Paenibacillus xerothermodurans sp. nov. an extremely dry heat resistant spore forming bacterium isolated from the soil of Cape Canaveral, Florida.</title>
        <authorList>
            <person name="Seuylemezian A."/>
            <person name="Kaur N."/>
            <person name="Patil P."/>
            <person name="Patil P."/>
            <person name="Mayilraj S."/>
            <person name="Vaishampayan P."/>
        </authorList>
    </citation>
    <scope>NUCLEOTIDE SEQUENCE [LARGE SCALE GENOMIC DNA]</scope>
    <source>
        <strain evidence="3">ATCC 27380</strain>
    </source>
</reference>
<name>A0A2W1NJF4_PAEXE</name>
<dbReference type="PANTHER" id="PTHR31862:SF1">
    <property type="entry name" value="UPF0261 DOMAIN PROTEIN (AFU_ORTHOLOGUE AFUA_1G10120)"/>
    <property type="match status" value="1"/>
</dbReference>
<comment type="caution">
    <text evidence="3">The sequence shown here is derived from an EMBL/GenBank/DDBJ whole genome shotgun (WGS) entry which is preliminary data.</text>
</comment>
<dbReference type="InterPro" id="IPR051353">
    <property type="entry name" value="Tobamovirus_resist_UPF0261"/>
</dbReference>
<proteinExistence type="predicted"/>
<dbReference type="InterPro" id="IPR044122">
    <property type="entry name" value="UPF0261_N"/>
</dbReference>
<dbReference type="InterPro" id="IPR056778">
    <property type="entry name" value="UPF0261_C"/>
</dbReference>
<dbReference type="CDD" id="cd15488">
    <property type="entry name" value="Tm-1-like"/>
    <property type="match status" value="1"/>
</dbReference>
<dbReference type="OrthoDB" id="9776369at2"/>
<dbReference type="InterPro" id="IPR008322">
    <property type="entry name" value="UPF0261"/>
</dbReference>